<accession>A0A0C2ZYI3</accession>
<reference evidence="3 4" key="1">
    <citation type="submission" date="2014-04" db="EMBL/GenBank/DDBJ databases">
        <authorList>
            <consortium name="DOE Joint Genome Institute"/>
            <person name="Kuo A."/>
            <person name="Kohler A."/>
            <person name="Nagy L.G."/>
            <person name="Floudas D."/>
            <person name="Copeland A."/>
            <person name="Barry K.W."/>
            <person name="Cichocki N."/>
            <person name="Veneault-Fourrey C."/>
            <person name="LaButti K."/>
            <person name="Lindquist E.A."/>
            <person name="Lipzen A."/>
            <person name="Lundell T."/>
            <person name="Morin E."/>
            <person name="Murat C."/>
            <person name="Sun H."/>
            <person name="Tunlid A."/>
            <person name="Henrissat B."/>
            <person name="Grigoriev I.V."/>
            <person name="Hibbett D.S."/>
            <person name="Martin F."/>
            <person name="Nordberg H.P."/>
            <person name="Cantor M.N."/>
            <person name="Hua S.X."/>
        </authorList>
    </citation>
    <scope>NUCLEOTIDE SEQUENCE [LARGE SCALE GENOMIC DNA]</scope>
    <source>
        <strain evidence="3 4">Foug A</strain>
    </source>
</reference>
<dbReference type="STRING" id="1036808.A0A0C2ZYI3"/>
<dbReference type="HOGENOM" id="CLU_000288_138_0_1"/>
<evidence type="ECO:0000313" key="4">
    <source>
        <dbReference type="Proteomes" id="UP000053989"/>
    </source>
</evidence>
<feature type="non-terminal residue" evidence="3">
    <location>
        <position position="268"/>
    </location>
</feature>
<dbReference type="InterPro" id="IPR058525">
    <property type="entry name" value="DUF8212"/>
</dbReference>
<organism evidence="3 4">
    <name type="scientific">Scleroderma citrinum Foug A</name>
    <dbReference type="NCBI Taxonomy" id="1036808"/>
    <lineage>
        <taxon>Eukaryota</taxon>
        <taxon>Fungi</taxon>
        <taxon>Dikarya</taxon>
        <taxon>Basidiomycota</taxon>
        <taxon>Agaricomycotina</taxon>
        <taxon>Agaricomycetes</taxon>
        <taxon>Agaricomycetidae</taxon>
        <taxon>Boletales</taxon>
        <taxon>Sclerodermatineae</taxon>
        <taxon>Sclerodermataceae</taxon>
        <taxon>Scleroderma</taxon>
    </lineage>
</organism>
<feature type="domain" description="Heterokaryon incompatibility" evidence="1">
    <location>
        <begin position="1"/>
        <end position="106"/>
    </location>
</feature>
<evidence type="ECO:0000259" key="2">
    <source>
        <dbReference type="Pfam" id="PF26640"/>
    </source>
</evidence>
<protein>
    <submittedName>
        <fullName evidence="3">Uncharacterized protein</fullName>
    </submittedName>
</protein>
<dbReference type="Pfam" id="PF26640">
    <property type="entry name" value="DUF8212"/>
    <property type="match status" value="1"/>
</dbReference>
<feature type="domain" description="DUF8212" evidence="2">
    <location>
        <begin position="216"/>
        <end position="241"/>
    </location>
</feature>
<dbReference type="Pfam" id="PF06985">
    <property type="entry name" value="HET"/>
    <property type="match status" value="1"/>
</dbReference>
<dbReference type="OrthoDB" id="2619771at2759"/>
<feature type="non-terminal residue" evidence="3">
    <location>
        <position position="1"/>
    </location>
</feature>
<gene>
    <name evidence="3" type="ORF">SCLCIDRAFT_62120</name>
</gene>
<dbReference type="PANTHER" id="PTHR10622:SF12">
    <property type="entry name" value="HET DOMAIN-CONTAINING PROTEIN"/>
    <property type="match status" value="1"/>
</dbReference>
<dbReference type="AlphaFoldDB" id="A0A0C2ZYI3"/>
<keyword evidence="4" id="KW-1185">Reference proteome</keyword>
<sequence length="268" mass="31462">YAILSHCWYRDKDEVQFREMEGLISDSVRQMLHERPGYQKILKSCQLARENKLHWLWVDTCCINKDSSAELTEAINSMFRWYDKAEKCYTYLHDVKDNSFPTERKMEDFPADLKGWPKWFSRGWTLQELVAPRNVVFFNHEWQAIGNKKDLAPILEEITCIPSRVLKYGMDAYRPSIAQIMSWAADRKTKRVEDRAYSLLGLFGVHMPMLYGEGKNAFRRLQLELIRMTNDHSIFAWDRQSAGWSGSVLADDPSLFRDCDDIVKMEPG</sequence>
<proteinExistence type="predicted"/>
<reference evidence="4" key="2">
    <citation type="submission" date="2015-01" db="EMBL/GenBank/DDBJ databases">
        <title>Evolutionary Origins and Diversification of the Mycorrhizal Mutualists.</title>
        <authorList>
            <consortium name="DOE Joint Genome Institute"/>
            <consortium name="Mycorrhizal Genomics Consortium"/>
            <person name="Kohler A."/>
            <person name="Kuo A."/>
            <person name="Nagy L.G."/>
            <person name="Floudas D."/>
            <person name="Copeland A."/>
            <person name="Barry K.W."/>
            <person name="Cichocki N."/>
            <person name="Veneault-Fourrey C."/>
            <person name="LaButti K."/>
            <person name="Lindquist E.A."/>
            <person name="Lipzen A."/>
            <person name="Lundell T."/>
            <person name="Morin E."/>
            <person name="Murat C."/>
            <person name="Riley R."/>
            <person name="Ohm R."/>
            <person name="Sun H."/>
            <person name="Tunlid A."/>
            <person name="Henrissat B."/>
            <person name="Grigoriev I.V."/>
            <person name="Hibbett D.S."/>
            <person name="Martin F."/>
        </authorList>
    </citation>
    <scope>NUCLEOTIDE SEQUENCE [LARGE SCALE GENOMIC DNA]</scope>
    <source>
        <strain evidence="4">Foug A</strain>
    </source>
</reference>
<dbReference type="InterPro" id="IPR010730">
    <property type="entry name" value="HET"/>
</dbReference>
<evidence type="ECO:0000313" key="3">
    <source>
        <dbReference type="EMBL" id="KIM66498.1"/>
    </source>
</evidence>
<dbReference type="PANTHER" id="PTHR10622">
    <property type="entry name" value="HET DOMAIN-CONTAINING PROTEIN"/>
    <property type="match status" value="1"/>
</dbReference>
<evidence type="ECO:0000259" key="1">
    <source>
        <dbReference type="Pfam" id="PF06985"/>
    </source>
</evidence>
<name>A0A0C2ZYI3_9AGAM</name>
<dbReference type="Proteomes" id="UP000053989">
    <property type="component" value="Unassembled WGS sequence"/>
</dbReference>
<dbReference type="EMBL" id="KN822017">
    <property type="protein sequence ID" value="KIM66498.1"/>
    <property type="molecule type" value="Genomic_DNA"/>
</dbReference>
<dbReference type="InParanoid" id="A0A0C2ZYI3"/>